<name>A0AAD8AIA5_DIPPU</name>
<dbReference type="EMBL" id="JASPKZ010000800">
    <property type="protein sequence ID" value="KAJ9599557.1"/>
    <property type="molecule type" value="Genomic_DNA"/>
</dbReference>
<reference evidence="1" key="1">
    <citation type="journal article" date="2023" name="IScience">
        <title>Live-bearing cockroach genome reveals convergent evolutionary mechanisms linked to viviparity in insects and beyond.</title>
        <authorList>
            <person name="Fouks B."/>
            <person name="Harrison M.C."/>
            <person name="Mikhailova A.A."/>
            <person name="Marchal E."/>
            <person name="English S."/>
            <person name="Carruthers M."/>
            <person name="Jennings E.C."/>
            <person name="Chiamaka E.L."/>
            <person name="Frigard R.A."/>
            <person name="Pippel M."/>
            <person name="Attardo G.M."/>
            <person name="Benoit J.B."/>
            <person name="Bornberg-Bauer E."/>
            <person name="Tobe S.S."/>
        </authorList>
    </citation>
    <scope>NUCLEOTIDE SEQUENCE</scope>
    <source>
        <strain evidence="1">Stay&amp;Tobe</strain>
    </source>
</reference>
<reference evidence="1" key="2">
    <citation type="submission" date="2023-05" db="EMBL/GenBank/DDBJ databases">
        <authorList>
            <person name="Fouks B."/>
        </authorList>
    </citation>
    <scope>NUCLEOTIDE SEQUENCE</scope>
    <source>
        <strain evidence="1">Stay&amp;Tobe</strain>
        <tissue evidence="1">Testes</tissue>
    </source>
</reference>
<protein>
    <submittedName>
        <fullName evidence="1">Uncharacterized protein</fullName>
    </submittedName>
</protein>
<keyword evidence="2" id="KW-1185">Reference proteome</keyword>
<organism evidence="1 2">
    <name type="scientific">Diploptera punctata</name>
    <name type="common">Pacific beetle cockroach</name>
    <dbReference type="NCBI Taxonomy" id="6984"/>
    <lineage>
        <taxon>Eukaryota</taxon>
        <taxon>Metazoa</taxon>
        <taxon>Ecdysozoa</taxon>
        <taxon>Arthropoda</taxon>
        <taxon>Hexapoda</taxon>
        <taxon>Insecta</taxon>
        <taxon>Pterygota</taxon>
        <taxon>Neoptera</taxon>
        <taxon>Polyneoptera</taxon>
        <taxon>Dictyoptera</taxon>
        <taxon>Blattodea</taxon>
        <taxon>Blaberoidea</taxon>
        <taxon>Blaberidae</taxon>
        <taxon>Diplopterinae</taxon>
        <taxon>Diploptera</taxon>
    </lineage>
</organism>
<comment type="caution">
    <text evidence="1">The sequence shown here is derived from an EMBL/GenBank/DDBJ whole genome shotgun (WGS) entry which is preliminary data.</text>
</comment>
<dbReference type="AlphaFoldDB" id="A0AAD8AIA5"/>
<accession>A0AAD8AIA5</accession>
<sequence length="215" mass="23205">MEPAECDKGEVSMSCLSGFRNAGDCCPVCVEQTEVEQLVEYADCLQKCEGQIISCPVEEVCLEGYEFLSCSEGYTVPGDCCPKCVKRDDMKVAAVLLLCAGICFAVDRKEYAECLKNCEGIKIFCPRGPVCDQGEVSGSCLSGYTVPGDCCPNKCVDETKVKQLNQYVECLEKCEGVVIPCPKEPACKKGYESLKCATGYEGLGSCCPKCAEVDN</sequence>
<evidence type="ECO:0000313" key="2">
    <source>
        <dbReference type="Proteomes" id="UP001233999"/>
    </source>
</evidence>
<dbReference type="Proteomes" id="UP001233999">
    <property type="component" value="Unassembled WGS sequence"/>
</dbReference>
<evidence type="ECO:0000313" key="1">
    <source>
        <dbReference type="EMBL" id="KAJ9599557.1"/>
    </source>
</evidence>
<proteinExistence type="predicted"/>
<gene>
    <name evidence="1" type="ORF">L9F63_009955</name>
</gene>